<dbReference type="AlphaFoldDB" id="G3Y0F4"/>
<name>G3Y0F4_ASPNA</name>
<organism evidence="2 3">
    <name type="scientific">Aspergillus niger (strain ATCC 1015 / CBS 113.46 / FGSC A1144 / LSHB Ac4 / NCTC 3858a / NRRL 328 / USDA 3528.7)</name>
    <dbReference type="NCBI Taxonomy" id="380704"/>
    <lineage>
        <taxon>Eukaryota</taxon>
        <taxon>Fungi</taxon>
        <taxon>Dikarya</taxon>
        <taxon>Ascomycota</taxon>
        <taxon>Pezizomycotina</taxon>
        <taxon>Eurotiomycetes</taxon>
        <taxon>Eurotiomycetidae</taxon>
        <taxon>Eurotiales</taxon>
        <taxon>Aspergillaceae</taxon>
        <taxon>Aspergillus</taxon>
        <taxon>Aspergillus subgen. Circumdati</taxon>
    </lineage>
</organism>
<dbReference type="EMBL" id="ACJE01000009">
    <property type="protein sequence ID" value="EHA23865.1"/>
    <property type="molecule type" value="Genomic_DNA"/>
</dbReference>
<dbReference type="Proteomes" id="UP000009038">
    <property type="component" value="Unassembled WGS sequence"/>
</dbReference>
<gene>
    <name evidence="2" type="ORF">ASPNIDRAFT_40075</name>
</gene>
<dbReference type="VEuPathDB" id="FungiDB:ASPNIDRAFT2_40075"/>
<feature type="region of interest" description="Disordered" evidence="1">
    <location>
        <begin position="56"/>
        <end position="77"/>
    </location>
</feature>
<proteinExistence type="predicted"/>
<evidence type="ECO:0000313" key="2">
    <source>
        <dbReference type="EMBL" id="EHA23865.1"/>
    </source>
</evidence>
<dbReference type="HOGENOM" id="CLU_2072614_0_0_1"/>
<protein>
    <submittedName>
        <fullName evidence="2">Uncharacterized protein</fullName>
    </submittedName>
</protein>
<reference evidence="2 3" key="1">
    <citation type="journal article" date="2011" name="Genome Res.">
        <title>Comparative genomics of citric-acid-producing Aspergillus niger ATCC 1015 versus enzyme-producing CBS 513.88.</title>
        <authorList>
            <person name="Andersen M.R."/>
            <person name="Salazar M.P."/>
            <person name="Schaap P.J."/>
            <person name="van de Vondervoort P.J."/>
            <person name="Culley D."/>
            <person name="Thykaer J."/>
            <person name="Frisvad J.C."/>
            <person name="Nielsen K.F."/>
            <person name="Albang R."/>
            <person name="Albermann K."/>
            <person name="Berka R.M."/>
            <person name="Braus G.H."/>
            <person name="Braus-Stromeyer S.A."/>
            <person name="Corrochano L.M."/>
            <person name="Dai Z."/>
            <person name="van Dijck P.W."/>
            <person name="Hofmann G."/>
            <person name="Lasure L.L."/>
            <person name="Magnuson J.K."/>
            <person name="Menke H."/>
            <person name="Meijer M."/>
            <person name="Meijer S.L."/>
            <person name="Nielsen J.B."/>
            <person name="Nielsen M.L."/>
            <person name="van Ooyen A.J."/>
            <person name="Pel H.J."/>
            <person name="Poulsen L."/>
            <person name="Samson R.A."/>
            <person name="Stam H."/>
            <person name="Tsang A."/>
            <person name="van den Brink J.M."/>
            <person name="Atkins A."/>
            <person name="Aerts A."/>
            <person name="Shapiro H."/>
            <person name="Pangilinan J."/>
            <person name="Salamov A."/>
            <person name="Lou Y."/>
            <person name="Lindquist E."/>
            <person name="Lucas S."/>
            <person name="Grimwood J."/>
            <person name="Grigoriev I.V."/>
            <person name="Kubicek C.P."/>
            <person name="Martinez D."/>
            <person name="van Peij N.N."/>
            <person name="Roubos J.A."/>
            <person name="Nielsen J."/>
            <person name="Baker S.E."/>
        </authorList>
    </citation>
    <scope>NUCLEOTIDE SEQUENCE [LARGE SCALE GENOMIC DNA]</scope>
    <source>
        <strain evidence="3">ATCC 1015 / CBS 113.46 / FGSC A1144 / LSHB Ac4 / NCTC 3858a / NRRL 328 / USDA 3528.7</strain>
    </source>
</reference>
<sequence>MESHADPRDTPSIHAPSRITDFAMDNQLLSACHGNSGTLATFDYMITNHWAPFRPDNQDLKHSPNFPPKSSEPTFPILMGESIPQLNEPKPGEPRGGLFPLWLSKIVKAYGEPQVLCA</sequence>
<evidence type="ECO:0000256" key="1">
    <source>
        <dbReference type="SAM" id="MobiDB-lite"/>
    </source>
</evidence>
<accession>G3Y0F4</accession>
<dbReference type="OrthoDB" id="4379163at2759"/>
<comment type="caution">
    <text evidence="2">The sequence shown here is derived from an EMBL/GenBank/DDBJ whole genome shotgun (WGS) entry which is preliminary data.</text>
</comment>
<evidence type="ECO:0000313" key="3">
    <source>
        <dbReference type="Proteomes" id="UP000009038"/>
    </source>
</evidence>